<organism evidence="1 2">
    <name type="scientific">Smallanthus sonchifolius</name>
    <dbReference type="NCBI Taxonomy" id="185202"/>
    <lineage>
        <taxon>Eukaryota</taxon>
        <taxon>Viridiplantae</taxon>
        <taxon>Streptophyta</taxon>
        <taxon>Embryophyta</taxon>
        <taxon>Tracheophyta</taxon>
        <taxon>Spermatophyta</taxon>
        <taxon>Magnoliopsida</taxon>
        <taxon>eudicotyledons</taxon>
        <taxon>Gunneridae</taxon>
        <taxon>Pentapetalae</taxon>
        <taxon>asterids</taxon>
        <taxon>campanulids</taxon>
        <taxon>Asterales</taxon>
        <taxon>Asteraceae</taxon>
        <taxon>Asteroideae</taxon>
        <taxon>Heliantheae alliance</taxon>
        <taxon>Millerieae</taxon>
        <taxon>Smallanthus</taxon>
    </lineage>
</organism>
<protein>
    <submittedName>
        <fullName evidence="1">Uncharacterized protein</fullName>
    </submittedName>
</protein>
<accession>A0ACB8Y0Z5</accession>
<proteinExistence type="predicted"/>
<reference evidence="2" key="1">
    <citation type="journal article" date="2022" name="Mol. Ecol. Resour.">
        <title>The genomes of chicory, endive, great burdock and yacon provide insights into Asteraceae palaeo-polyploidization history and plant inulin production.</title>
        <authorList>
            <person name="Fan W."/>
            <person name="Wang S."/>
            <person name="Wang H."/>
            <person name="Wang A."/>
            <person name="Jiang F."/>
            <person name="Liu H."/>
            <person name="Zhao H."/>
            <person name="Xu D."/>
            <person name="Zhang Y."/>
        </authorList>
    </citation>
    <scope>NUCLEOTIDE SEQUENCE [LARGE SCALE GENOMIC DNA]</scope>
    <source>
        <strain evidence="2">cv. Yunnan</strain>
    </source>
</reference>
<gene>
    <name evidence="1" type="ORF">L1987_86779</name>
</gene>
<keyword evidence="2" id="KW-1185">Reference proteome</keyword>
<evidence type="ECO:0000313" key="1">
    <source>
        <dbReference type="EMBL" id="KAI3677158.1"/>
    </source>
</evidence>
<dbReference type="Proteomes" id="UP001056120">
    <property type="component" value="Linkage Group LG29"/>
</dbReference>
<sequence>MKSKSILAVGFLLFMIVNFSHPSSTQAQEVEDEKEFDYARGGHMGPEKWGAMKKEWSLCSNGTMQSPIDMSTRKVEMVFSSRKLYRNYKPCNATILNRGHDIMLQWEGDAGLILIKDTEYALKQAHWHSPSEHTINGRRYEMELHMVHLSSDNKIAVIAVLYNIGKPDHFLSKLAVNISSMIDQKGMHGHSGIINPREIKMSSRRYYRYIGSLTVPPCTENVVWTISRKIRTVSKDQVKLLREAVHDYAENNARPIQPDNQRDILFYGPGSR</sequence>
<evidence type="ECO:0000313" key="2">
    <source>
        <dbReference type="Proteomes" id="UP001056120"/>
    </source>
</evidence>
<name>A0ACB8Y0Z5_9ASTR</name>
<dbReference type="EMBL" id="CM042046">
    <property type="protein sequence ID" value="KAI3677158.1"/>
    <property type="molecule type" value="Genomic_DNA"/>
</dbReference>
<reference evidence="1 2" key="2">
    <citation type="journal article" date="2022" name="Mol. Ecol. Resour.">
        <title>The genomes of chicory, endive, great burdock and yacon provide insights into Asteraceae paleo-polyploidization history and plant inulin production.</title>
        <authorList>
            <person name="Fan W."/>
            <person name="Wang S."/>
            <person name="Wang H."/>
            <person name="Wang A."/>
            <person name="Jiang F."/>
            <person name="Liu H."/>
            <person name="Zhao H."/>
            <person name="Xu D."/>
            <person name="Zhang Y."/>
        </authorList>
    </citation>
    <scope>NUCLEOTIDE SEQUENCE [LARGE SCALE GENOMIC DNA]</scope>
    <source>
        <strain evidence="2">cv. Yunnan</strain>
        <tissue evidence="1">Leaves</tissue>
    </source>
</reference>
<comment type="caution">
    <text evidence="1">The sequence shown here is derived from an EMBL/GenBank/DDBJ whole genome shotgun (WGS) entry which is preliminary data.</text>
</comment>